<feature type="region of interest" description="Disordered" evidence="1">
    <location>
        <begin position="72"/>
        <end position="101"/>
    </location>
</feature>
<dbReference type="Proteomes" id="UP001157006">
    <property type="component" value="Chromosome 3"/>
</dbReference>
<gene>
    <name evidence="2" type="ORF">VFH_III177760</name>
</gene>
<feature type="compositionally biased region" description="Acidic residues" evidence="1">
    <location>
        <begin position="72"/>
        <end position="81"/>
    </location>
</feature>
<dbReference type="EMBL" id="OX451738">
    <property type="protein sequence ID" value="CAI8605328.1"/>
    <property type="molecule type" value="Genomic_DNA"/>
</dbReference>
<evidence type="ECO:0000313" key="2">
    <source>
        <dbReference type="EMBL" id="CAI8605328.1"/>
    </source>
</evidence>
<sequence length="101" mass="11948">MGKRNKHETYANGVDRKMLPTGEDPVFLQFRYKVKMIEDDGEDAESCRRLQKIIEDYLAQRESREIFCRVLEDDDDDEEEKEREISVELKNPPEEGLEPNV</sequence>
<keyword evidence="3" id="KW-1185">Reference proteome</keyword>
<organism evidence="2 3">
    <name type="scientific">Vicia faba</name>
    <name type="common">Broad bean</name>
    <name type="synonym">Faba vulgaris</name>
    <dbReference type="NCBI Taxonomy" id="3906"/>
    <lineage>
        <taxon>Eukaryota</taxon>
        <taxon>Viridiplantae</taxon>
        <taxon>Streptophyta</taxon>
        <taxon>Embryophyta</taxon>
        <taxon>Tracheophyta</taxon>
        <taxon>Spermatophyta</taxon>
        <taxon>Magnoliopsida</taxon>
        <taxon>eudicotyledons</taxon>
        <taxon>Gunneridae</taxon>
        <taxon>Pentapetalae</taxon>
        <taxon>rosids</taxon>
        <taxon>fabids</taxon>
        <taxon>Fabales</taxon>
        <taxon>Fabaceae</taxon>
        <taxon>Papilionoideae</taxon>
        <taxon>50 kb inversion clade</taxon>
        <taxon>NPAAA clade</taxon>
        <taxon>Hologalegina</taxon>
        <taxon>IRL clade</taxon>
        <taxon>Fabeae</taxon>
        <taxon>Vicia</taxon>
    </lineage>
</organism>
<accession>A0AAV1A6V8</accession>
<evidence type="ECO:0000256" key="1">
    <source>
        <dbReference type="SAM" id="MobiDB-lite"/>
    </source>
</evidence>
<protein>
    <submittedName>
        <fullName evidence="2">Uncharacterized protein</fullName>
    </submittedName>
</protein>
<dbReference type="AlphaFoldDB" id="A0AAV1A6V8"/>
<reference evidence="2 3" key="1">
    <citation type="submission" date="2023-01" db="EMBL/GenBank/DDBJ databases">
        <authorList>
            <person name="Kreplak J."/>
        </authorList>
    </citation>
    <scope>NUCLEOTIDE SEQUENCE [LARGE SCALE GENOMIC DNA]</scope>
</reference>
<feature type="compositionally biased region" description="Basic and acidic residues" evidence="1">
    <location>
        <begin position="82"/>
        <end position="93"/>
    </location>
</feature>
<proteinExistence type="predicted"/>
<name>A0AAV1A6V8_VICFA</name>
<evidence type="ECO:0000313" key="3">
    <source>
        <dbReference type="Proteomes" id="UP001157006"/>
    </source>
</evidence>